<keyword evidence="3" id="KW-1185">Reference proteome</keyword>
<organism evidence="1">
    <name type="scientific">Anopheles sinensis</name>
    <name type="common">Mosquito</name>
    <dbReference type="NCBI Taxonomy" id="74873"/>
    <lineage>
        <taxon>Eukaryota</taxon>
        <taxon>Metazoa</taxon>
        <taxon>Ecdysozoa</taxon>
        <taxon>Arthropoda</taxon>
        <taxon>Hexapoda</taxon>
        <taxon>Insecta</taxon>
        <taxon>Pterygota</taxon>
        <taxon>Neoptera</taxon>
        <taxon>Endopterygota</taxon>
        <taxon>Diptera</taxon>
        <taxon>Nematocera</taxon>
        <taxon>Culicoidea</taxon>
        <taxon>Culicidae</taxon>
        <taxon>Anophelinae</taxon>
        <taxon>Anopheles</taxon>
    </lineage>
</organism>
<dbReference type="EnsemblMetazoa" id="ASIC008698-RA">
    <property type="protein sequence ID" value="ASIC008698-PA"/>
    <property type="gene ID" value="ASIC008698"/>
</dbReference>
<dbReference type="VEuPathDB" id="VectorBase:ASIC008698"/>
<dbReference type="EMBL" id="ATLV01016161">
    <property type="status" value="NOT_ANNOTATED_CDS"/>
    <property type="molecule type" value="Genomic_DNA"/>
</dbReference>
<dbReference type="EMBL" id="KE525060">
    <property type="protein sequence ID" value="KFB41132.1"/>
    <property type="molecule type" value="Genomic_DNA"/>
</dbReference>
<reference evidence="1 3" key="1">
    <citation type="journal article" date="2014" name="BMC Genomics">
        <title>Genome sequence of Anopheles sinensis provides insight into genetics basis of mosquito competence for malaria parasites.</title>
        <authorList>
            <person name="Zhou D."/>
            <person name="Zhang D."/>
            <person name="Ding G."/>
            <person name="Shi L."/>
            <person name="Hou Q."/>
            <person name="Ye Y."/>
            <person name="Xu Y."/>
            <person name="Zhou H."/>
            <person name="Xiong C."/>
            <person name="Li S."/>
            <person name="Yu J."/>
            <person name="Hong S."/>
            <person name="Yu X."/>
            <person name="Zou P."/>
            <person name="Chen C."/>
            <person name="Chang X."/>
            <person name="Wang W."/>
            <person name="Lv Y."/>
            <person name="Sun Y."/>
            <person name="Ma L."/>
            <person name="Shen B."/>
            <person name="Zhu C."/>
        </authorList>
    </citation>
    <scope>NUCLEOTIDE SEQUENCE [LARGE SCALE GENOMIC DNA]</scope>
</reference>
<evidence type="ECO:0000313" key="3">
    <source>
        <dbReference type="Proteomes" id="UP000030765"/>
    </source>
</evidence>
<dbReference type="EMBL" id="ATLV01016160">
    <property type="status" value="NOT_ANNOTATED_CDS"/>
    <property type="molecule type" value="Genomic_DNA"/>
</dbReference>
<proteinExistence type="predicted"/>
<name>A0A084VT38_ANOSI</name>
<sequence length="80" mass="9169">MGRTETLSKERTRRHHPLLWDSQYSTVEVTFEPANRFLLMRSDVSSAEAANRRETMIVPLPASQDDHPDVVFVTVSTIQL</sequence>
<dbReference type="Proteomes" id="UP000030765">
    <property type="component" value="Unassembled WGS sequence"/>
</dbReference>
<reference evidence="2" key="2">
    <citation type="submission" date="2020-05" db="UniProtKB">
        <authorList>
            <consortium name="EnsemblMetazoa"/>
        </authorList>
    </citation>
    <scope>IDENTIFICATION</scope>
</reference>
<accession>A0A084VT38</accession>
<protein>
    <submittedName>
        <fullName evidence="1">AGAP002891-PB-like protein</fullName>
    </submittedName>
</protein>
<evidence type="ECO:0000313" key="2">
    <source>
        <dbReference type="EnsemblMetazoa" id="ASIC008698-PA"/>
    </source>
</evidence>
<evidence type="ECO:0000313" key="1">
    <source>
        <dbReference type="EMBL" id="KFB41132.1"/>
    </source>
</evidence>
<dbReference type="AlphaFoldDB" id="A0A084VT38"/>
<gene>
    <name evidence="1" type="ORF">ZHAS_00008698</name>
</gene>